<dbReference type="EMBL" id="VIIS01000959">
    <property type="protein sequence ID" value="KAF0303272.1"/>
    <property type="molecule type" value="Genomic_DNA"/>
</dbReference>
<dbReference type="InterPro" id="IPR013783">
    <property type="entry name" value="Ig-like_fold"/>
</dbReference>
<dbReference type="InterPro" id="IPR036179">
    <property type="entry name" value="Ig-like_dom_sf"/>
</dbReference>
<comment type="caution">
    <text evidence="2">The sequence shown here is derived from an EMBL/GenBank/DDBJ whole genome shotgun (WGS) entry which is preliminary data.</text>
</comment>
<proteinExistence type="predicted"/>
<sequence>MIHFRRAGGQSWAIVVLETKQKAACSLSIYEVDIPRHIRRGEDTYLSCLFDLGGQQLYATKWYKDGKEIYRYEPSNAVQKKSFPENGITVDLDSSNATHVRLSAPTLRYSGGYVCEVSLDKPTFATEQGKGNVRVVVFPSDGPIITGGNPRYEVGDRVTVNCTSFRSQPAAQLAWYINNERPSFTHLKLWPPSIDDDDLQTVTVGLSFRVRPRHFRAGDLKLKCVSQLEDPLGPLYWRSRELSVAEGRPLELSRRTEDTSAARDSKCTLCQELARWIFFAVGIILAR</sequence>
<dbReference type="Proteomes" id="UP000440578">
    <property type="component" value="Unassembled WGS sequence"/>
</dbReference>
<evidence type="ECO:0000259" key="1">
    <source>
        <dbReference type="PROSITE" id="PS50835"/>
    </source>
</evidence>
<dbReference type="PANTHER" id="PTHR21261:SF15">
    <property type="entry name" value="BEATEN PATH IIIA, ISOFORM D-RELATED"/>
    <property type="match status" value="1"/>
</dbReference>
<dbReference type="InterPro" id="IPR007110">
    <property type="entry name" value="Ig-like_dom"/>
</dbReference>
<organism evidence="2 3">
    <name type="scientific">Amphibalanus amphitrite</name>
    <name type="common">Striped barnacle</name>
    <name type="synonym">Balanus amphitrite</name>
    <dbReference type="NCBI Taxonomy" id="1232801"/>
    <lineage>
        <taxon>Eukaryota</taxon>
        <taxon>Metazoa</taxon>
        <taxon>Ecdysozoa</taxon>
        <taxon>Arthropoda</taxon>
        <taxon>Crustacea</taxon>
        <taxon>Multicrustacea</taxon>
        <taxon>Cirripedia</taxon>
        <taxon>Thoracica</taxon>
        <taxon>Thoracicalcarea</taxon>
        <taxon>Balanomorpha</taxon>
        <taxon>Balanoidea</taxon>
        <taxon>Balanidae</taxon>
        <taxon>Amphibalaninae</taxon>
        <taxon>Amphibalanus</taxon>
    </lineage>
</organism>
<name>A0A6A4WKV7_AMPAM</name>
<dbReference type="FunFam" id="2.60.40.10:FF:000437">
    <property type="entry name" value="Beat-IIIc, isoform A"/>
    <property type="match status" value="1"/>
</dbReference>
<evidence type="ECO:0000313" key="2">
    <source>
        <dbReference type="EMBL" id="KAF0303272.1"/>
    </source>
</evidence>
<protein>
    <recommendedName>
        <fullName evidence="1">Ig-like domain-containing protein</fullName>
    </recommendedName>
</protein>
<dbReference type="PROSITE" id="PS50835">
    <property type="entry name" value="IG_LIKE"/>
    <property type="match status" value="1"/>
</dbReference>
<dbReference type="SUPFAM" id="SSF48726">
    <property type="entry name" value="Immunoglobulin"/>
    <property type="match status" value="2"/>
</dbReference>
<gene>
    <name evidence="2" type="ORF">FJT64_024747</name>
</gene>
<accession>A0A6A4WKV7</accession>
<dbReference type="PANTHER" id="PTHR21261">
    <property type="entry name" value="BEAT PROTEIN"/>
    <property type="match status" value="1"/>
</dbReference>
<dbReference type="Gene3D" id="2.60.40.10">
    <property type="entry name" value="Immunoglobulins"/>
    <property type="match status" value="2"/>
</dbReference>
<feature type="domain" description="Ig-like" evidence="1">
    <location>
        <begin position="41"/>
        <end position="125"/>
    </location>
</feature>
<reference evidence="2 3" key="1">
    <citation type="submission" date="2019-07" db="EMBL/GenBank/DDBJ databases">
        <title>Draft genome assembly of a fouling barnacle, Amphibalanus amphitrite (Darwin, 1854): The first reference genome for Thecostraca.</title>
        <authorList>
            <person name="Kim W."/>
        </authorList>
    </citation>
    <scope>NUCLEOTIDE SEQUENCE [LARGE SCALE GENOMIC DNA]</scope>
    <source>
        <strain evidence="2">SNU_AA5</strain>
        <tissue evidence="2">Soma without cirri and trophi</tissue>
    </source>
</reference>
<keyword evidence="3" id="KW-1185">Reference proteome</keyword>
<dbReference type="OrthoDB" id="10015491at2759"/>
<evidence type="ECO:0000313" key="3">
    <source>
        <dbReference type="Proteomes" id="UP000440578"/>
    </source>
</evidence>
<dbReference type="AlphaFoldDB" id="A0A6A4WKV7"/>